<evidence type="ECO:0000313" key="12">
    <source>
        <dbReference type="EMBL" id="RDW28546.1"/>
    </source>
</evidence>
<evidence type="ECO:0000256" key="1">
    <source>
        <dbReference type="ARBA" id="ARBA00001946"/>
    </source>
</evidence>
<dbReference type="CDD" id="cd07470">
    <property type="entry name" value="CYTH-like_mRNA_RTPase"/>
    <property type="match status" value="1"/>
</dbReference>
<dbReference type="VEuPathDB" id="FungiDB:YALI1_F11243g"/>
<feature type="compositionally biased region" description="Basic and acidic residues" evidence="9">
    <location>
        <begin position="93"/>
        <end position="115"/>
    </location>
</feature>
<comment type="similarity">
    <text evidence="3 8">Belongs to the fungal TPase family.</text>
</comment>
<evidence type="ECO:0000256" key="8">
    <source>
        <dbReference type="RuleBase" id="RU367053"/>
    </source>
</evidence>
<dbReference type="GO" id="GO:0140818">
    <property type="term" value="F:mRNA 5'-triphosphate monophosphatase activity"/>
    <property type="evidence" value="ECO:0007669"/>
    <property type="project" value="UniProtKB-EC"/>
</dbReference>
<evidence type="ECO:0000256" key="2">
    <source>
        <dbReference type="ARBA" id="ARBA00004123"/>
    </source>
</evidence>
<organism evidence="11 13">
    <name type="scientific">Yarrowia lipolytica</name>
    <name type="common">Candida lipolytica</name>
    <dbReference type="NCBI Taxonomy" id="4952"/>
    <lineage>
        <taxon>Eukaryota</taxon>
        <taxon>Fungi</taxon>
        <taxon>Dikarya</taxon>
        <taxon>Ascomycota</taxon>
        <taxon>Saccharomycotina</taxon>
        <taxon>Dipodascomycetes</taxon>
        <taxon>Dipodascales</taxon>
        <taxon>Dipodascales incertae sedis</taxon>
        <taxon>Yarrowia</taxon>
    </lineage>
</organism>
<dbReference type="GO" id="GO:0006370">
    <property type="term" value="P:7-methylguanosine mRNA capping"/>
    <property type="evidence" value="ECO:0007669"/>
    <property type="project" value="UniProtKB-UniRule"/>
</dbReference>
<evidence type="ECO:0000256" key="4">
    <source>
        <dbReference type="ARBA" id="ARBA00022664"/>
    </source>
</evidence>
<comment type="subcellular location">
    <subcellularLocation>
        <location evidence="2 8">Nucleus</location>
    </subcellularLocation>
</comment>
<protein>
    <recommendedName>
        <fullName evidence="8">mRNA-capping enzyme subunit beta</fullName>
        <ecNumber evidence="8">3.6.1.74</ecNumber>
    </recommendedName>
    <alternativeName>
        <fullName evidence="8">mRNA 5'-phosphatase</fullName>
    </alternativeName>
    <alternativeName>
        <fullName evidence="8">mRNA 5'-triphosphate monophosphatase</fullName>
    </alternativeName>
</protein>
<dbReference type="EMBL" id="CP017558">
    <property type="protein sequence ID" value="AOW06827.1"/>
    <property type="molecule type" value="Genomic_DNA"/>
</dbReference>
<dbReference type="KEGG" id="yli:2908374"/>
<feature type="region of interest" description="Disordered" evidence="9">
    <location>
        <begin position="1"/>
        <end position="137"/>
    </location>
</feature>
<dbReference type="InterPro" id="IPR033469">
    <property type="entry name" value="CYTH-like_dom_sf"/>
</dbReference>
<evidence type="ECO:0000259" key="10">
    <source>
        <dbReference type="Pfam" id="PF02940"/>
    </source>
</evidence>
<dbReference type="GO" id="GO:0004651">
    <property type="term" value="F:polynucleotide 5'-phosphatase activity"/>
    <property type="evidence" value="ECO:0007669"/>
    <property type="project" value="UniProtKB-UniRule"/>
</dbReference>
<name>A0A1D8NMH2_YARLL</name>
<accession>A0A1D8NMH2</accession>
<evidence type="ECO:0000313" key="11">
    <source>
        <dbReference type="EMBL" id="AOW06827.1"/>
    </source>
</evidence>
<dbReference type="Proteomes" id="UP000182444">
    <property type="component" value="Chromosome 1F"/>
</dbReference>
<evidence type="ECO:0000313" key="13">
    <source>
        <dbReference type="Proteomes" id="UP000182444"/>
    </source>
</evidence>
<comment type="subunit">
    <text evidence="8">Heterodimer. The mRNA-capping enzyme is composed of two separate chains alpha and beta, respectively a mRNA guanylyltransferase and an mRNA 5'-triphosphate monophosphatase.</text>
</comment>
<proteinExistence type="inferred from homology"/>
<evidence type="ECO:0000256" key="9">
    <source>
        <dbReference type="SAM" id="MobiDB-lite"/>
    </source>
</evidence>
<comment type="cofactor">
    <cofactor evidence="1 8">
        <name>Mg(2+)</name>
        <dbReference type="ChEBI" id="CHEBI:18420"/>
    </cofactor>
</comment>
<dbReference type="PANTHER" id="PTHR28118">
    <property type="entry name" value="POLYNUCLEOTIDE 5'-TRIPHOSPHATASE-RELATED"/>
    <property type="match status" value="1"/>
</dbReference>
<keyword evidence="6 8" id="KW-0539">Nucleus</keyword>
<feature type="compositionally biased region" description="Polar residues" evidence="9">
    <location>
        <begin position="20"/>
        <end position="32"/>
    </location>
</feature>
<comment type="catalytic activity">
    <reaction evidence="7">
        <text>a 5'-end triphospho-ribonucleoside in mRNA + H2O = a 5'-end diphospho-ribonucleoside in mRNA + phosphate + H(+)</text>
        <dbReference type="Rhea" id="RHEA:67004"/>
        <dbReference type="Rhea" id="RHEA-COMP:17164"/>
        <dbReference type="Rhea" id="RHEA-COMP:17165"/>
        <dbReference type="ChEBI" id="CHEBI:15377"/>
        <dbReference type="ChEBI" id="CHEBI:15378"/>
        <dbReference type="ChEBI" id="CHEBI:43474"/>
        <dbReference type="ChEBI" id="CHEBI:167616"/>
        <dbReference type="ChEBI" id="CHEBI:167618"/>
        <dbReference type="EC" id="3.6.1.74"/>
    </reaction>
    <physiologicalReaction direction="left-to-right" evidence="7">
        <dbReference type="Rhea" id="RHEA:67005"/>
    </physiologicalReaction>
</comment>
<dbReference type="SUPFAM" id="SSF55154">
    <property type="entry name" value="CYTH-like phosphatases"/>
    <property type="match status" value="1"/>
</dbReference>
<dbReference type="Pfam" id="PF02940">
    <property type="entry name" value="mRNA_triPase"/>
    <property type="match status" value="1"/>
</dbReference>
<dbReference type="GeneID" id="2908374"/>
<dbReference type="VEuPathDB" id="FungiDB:YALI0_F07865g"/>
<keyword evidence="5 8" id="KW-0378">Hydrolase</keyword>
<sequence length="386" mass="43288">MDIGKMINDDNGSDSRRTSVKSLLNSPPTGLPSSDDRPDSKASSTSDLAQQLTNEMESGEDDDDEDAAAAVNHKPRRYSRPPIWATKWQGTGRHAERDHRPPPHRQDRRDPRMERQSGGSRALPASSTTTITGCPPSISGIKPFESVTRTVTSWLHAHLSTMSPEQLQTVELEAKIGTIQHKKAGADRARLDLPIVTEAVVNQQYVQAQCSFSSQLPESLLEEAKRILDAADPKFIKSTEHTIHRDEIYEGQQDKGNLRITRDDVTGRQVAKIRKKAIAHIMIHCPTDPFDIRLSLATESPTDDVPQGVCRTRRKDRISYLYDGFRADLTKVSGSSMSSELEMEADSHKLIGYFTDRNDPHNMDKVEELLQILLDSMRYVNRRLKA</sequence>
<dbReference type="InterPro" id="IPR004206">
    <property type="entry name" value="mRNA_triPase_Cet1"/>
</dbReference>
<dbReference type="PANTHER" id="PTHR28118:SF1">
    <property type="entry name" value="POLYNUCLEOTIDE 5'-TRIPHOSPHATASE CTL1-RELATED"/>
    <property type="match status" value="1"/>
</dbReference>
<dbReference type="OMA" id="HHMIMTR"/>
<keyword evidence="4 8" id="KW-0507">mRNA processing</keyword>
<reference evidence="11 13" key="1">
    <citation type="journal article" date="2016" name="PLoS ONE">
        <title>Sequence Assembly of Yarrowia lipolytica Strain W29/CLIB89 Shows Transposable Element Diversity.</title>
        <authorList>
            <person name="Magnan C."/>
            <person name="Yu J."/>
            <person name="Chang I."/>
            <person name="Jahn E."/>
            <person name="Kanomata Y."/>
            <person name="Wu J."/>
            <person name="Zeller M."/>
            <person name="Oakes M."/>
            <person name="Baldi P."/>
            <person name="Sandmeyer S."/>
        </authorList>
    </citation>
    <scope>NUCLEOTIDE SEQUENCE [LARGE SCALE GENOMIC DNA]</scope>
    <source>
        <strain evidence="11">CLIB89</strain>
        <strain evidence="13">CLIB89(W29)</strain>
    </source>
</reference>
<reference evidence="12 14" key="2">
    <citation type="submission" date="2018-07" db="EMBL/GenBank/DDBJ databases">
        <title>Draft Genome Assemblies for Five Robust Yarrowia lipolytica Strains Exhibiting High Lipid Production and Pentose Sugar Utilization and Sugar Alcohol Secretion from Undetoxified Lignocellulosic Biomass Hydrolysates.</title>
        <authorList>
            <consortium name="DOE Joint Genome Institute"/>
            <person name="Walker C."/>
            <person name="Ryu S."/>
            <person name="Na H."/>
            <person name="Zane M."/>
            <person name="LaButti K."/>
            <person name="Lipzen A."/>
            <person name="Haridas S."/>
            <person name="Barry K."/>
            <person name="Grigoriev I.V."/>
            <person name="Quarterman J."/>
            <person name="Slininger P."/>
            <person name="Dien B."/>
            <person name="Trinh C.T."/>
        </authorList>
    </citation>
    <scope>NUCLEOTIDE SEQUENCE [LARGE SCALE GENOMIC DNA]</scope>
    <source>
        <strain evidence="12 14">YB392</strain>
    </source>
</reference>
<evidence type="ECO:0000256" key="6">
    <source>
        <dbReference type="ARBA" id="ARBA00023242"/>
    </source>
</evidence>
<feature type="compositionally biased region" description="Polar residues" evidence="9">
    <location>
        <begin position="41"/>
        <end position="56"/>
    </location>
</feature>
<dbReference type="InterPro" id="IPR040343">
    <property type="entry name" value="Cet1/Ctl1"/>
</dbReference>
<feature type="compositionally biased region" description="Acidic residues" evidence="9">
    <location>
        <begin position="57"/>
        <end position="67"/>
    </location>
</feature>
<dbReference type="SMR" id="A0A1D8NMH2"/>
<keyword evidence="8" id="KW-0506">mRNA capping</keyword>
<evidence type="ECO:0000256" key="3">
    <source>
        <dbReference type="ARBA" id="ARBA00006345"/>
    </source>
</evidence>
<dbReference type="GO" id="GO:0031533">
    <property type="term" value="C:mRNA capping enzyme complex"/>
    <property type="evidence" value="ECO:0007669"/>
    <property type="project" value="UniProtKB-UniRule"/>
</dbReference>
<dbReference type="EC" id="3.6.1.74" evidence="8"/>
<evidence type="ECO:0000256" key="7">
    <source>
        <dbReference type="ARBA" id="ARBA00047740"/>
    </source>
</evidence>
<evidence type="ECO:0000313" key="14">
    <source>
        <dbReference type="Proteomes" id="UP000256601"/>
    </source>
</evidence>
<dbReference type="AlphaFoldDB" id="A0A1D8NMH2"/>
<evidence type="ECO:0000256" key="5">
    <source>
        <dbReference type="ARBA" id="ARBA00022801"/>
    </source>
</evidence>
<dbReference type="Gene3D" id="3.20.100.10">
    <property type="entry name" value="mRNA triphosphatase Cet1-like"/>
    <property type="match status" value="1"/>
</dbReference>
<dbReference type="InterPro" id="IPR037009">
    <property type="entry name" value="mRNA_triPase_Cet1_sf"/>
</dbReference>
<gene>
    <name evidence="12" type="ORF">B0I71DRAFT_127238</name>
    <name evidence="11" type="ORF">YALI1_F11243g</name>
</gene>
<comment type="function">
    <text evidence="8">First step of mRNA capping. Converts the 5'-triphosphate end of a nascent mRNA chain into a diphosphate end.</text>
</comment>
<dbReference type="EMBL" id="KZ857325">
    <property type="protein sequence ID" value="RDW28546.1"/>
    <property type="molecule type" value="Genomic_DNA"/>
</dbReference>
<feature type="domain" description="mRNA triphosphatase Cet1-like" evidence="10">
    <location>
        <begin position="145"/>
        <end position="344"/>
    </location>
</feature>
<dbReference type="eggNOG" id="ENOG502RZAX">
    <property type="taxonomic scope" value="Eukaryota"/>
</dbReference>
<dbReference type="Proteomes" id="UP000256601">
    <property type="component" value="Unassembled WGS sequence"/>
</dbReference>